<dbReference type="Proteomes" id="UP001239418">
    <property type="component" value="Chromosome"/>
</dbReference>
<reference evidence="1 2" key="1">
    <citation type="submission" date="2023-02" db="EMBL/GenBank/DDBJ databases">
        <title>Evolution of Hrp T3SS in non-pathogenic Pseudomonas fluorescens.</title>
        <authorList>
            <person name="Liao K."/>
            <person name="Wei H."/>
            <person name="Gu Y."/>
        </authorList>
    </citation>
    <scope>NUCLEOTIDE SEQUENCE [LARGE SCALE GENOMIC DNA]</scope>
    <source>
        <strain evidence="1 2">FP1935</strain>
    </source>
</reference>
<evidence type="ECO:0000313" key="2">
    <source>
        <dbReference type="Proteomes" id="UP001239418"/>
    </source>
</evidence>
<sequence>MTQAQSKKSAEFLDPTFGNGGVLELPFEEIVGRFPQSVLPLPDKKLLLLFSASSSENSPTKVARLNEDGSRDLRFGNQGIVEIPFKDGSSFSGRHLRALENGGWLITGTVEHSDGSTDLAVVRQLQNGQLDTSFGPEKDGKVTLNVYDLIDSRSMPGASFVTRRHDEKKAEKSSVSAVDVGTVAVGQQDGKIVLVSTVLFAIDYLRGIAVRLNADGSLDTTFNGKGFVLVELPGVTHNWNYATGVAVQQDGKVLVCGDFSREGPEEWPDAYVMRYDQDGNVDASYGDNKNGVVTITDSSRWLDLGSMALKPDGGVVAVGSAGRDGNHEGLIVSLNPSGSFNLVFNNGRPLFSDFTEHGVSWRRCVLQTDGKLVVSGQGGGTFVDENSSVVTARYDSKGSLDVTFAGKGWAVFNNESGIDLFRGCTVMADNRVVVSGYASFAPPPLPGYVVRYLA</sequence>
<protein>
    <recommendedName>
        <fullName evidence="3">Delta-60 repeat domain-containing protein</fullName>
    </recommendedName>
</protein>
<keyword evidence="2" id="KW-1185">Reference proteome</keyword>
<dbReference type="Pfam" id="PF17164">
    <property type="entry name" value="DUF5122"/>
    <property type="match status" value="4"/>
</dbReference>
<evidence type="ECO:0000313" key="1">
    <source>
        <dbReference type="EMBL" id="WLG84782.1"/>
    </source>
</evidence>
<name>A0ABY9EVR5_9PSED</name>
<dbReference type="RefSeq" id="WP_305447440.1">
    <property type="nucleotide sequence ID" value="NZ_CP117454.1"/>
</dbReference>
<dbReference type="Gene3D" id="2.80.10.50">
    <property type="match status" value="2"/>
</dbReference>
<gene>
    <name evidence="1" type="ORF">PSH97_27545</name>
</gene>
<dbReference type="SUPFAM" id="SSF63829">
    <property type="entry name" value="Calcium-dependent phosphotriesterase"/>
    <property type="match status" value="1"/>
</dbReference>
<dbReference type="NCBIfam" id="TIGR02608">
    <property type="entry name" value="delta_60_rpt"/>
    <property type="match status" value="5"/>
</dbReference>
<evidence type="ECO:0008006" key="3">
    <source>
        <dbReference type="Google" id="ProtNLM"/>
    </source>
</evidence>
<dbReference type="EMBL" id="CP117454">
    <property type="protein sequence ID" value="WLG84782.1"/>
    <property type="molecule type" value="Genomic_DNA"/>
</dbReference>
<dbReference type="InterPro" id="IPR013431">
    <property type="entry name" value="Delta_60_rpt"/>
</dbReference>
<accession>A0ABY9EVR5</accession>
<proteinExistence type="predicted"/>
<organism evidence="1 2">
    <name type="scientific">Pseudomonas cucumis</name>
    <dbReference type="NCBI Taxonomy" id="2954082"/>
    <lineage>
        <taxon>Bacteria</taxon>
        <taxon>Pseudomonadati</taxon>
        <taxon>Pseudomonadota</taxon>
        <taxon>Gammaproteobacteria</taxon>
        <taxon>Pseudomonadales</taxon>
        <taxon>Pseudomonadaceae</taxon>
        <taxon>Pseudomonas</taxon>
    </lineage>
</organism>